<name>A0ABP6ZFJ9_9ACTN</name>
<evidence type="ECO:0000256" key="5">
    <source>
        <dbReference type="ARBA" id="ARBA00022692"/>
    </source>
</evidence>
<feature type="transmembrane region" description="Helical" evidence="8">
    <location>
        <begin position="76"/>
        <end position="96"/>
    </location>
</feature>
<dbReference type="InterPro" id="IPR000522">
    <property type="entry name" value="ABC_transptr_permease_BtuC"/>
</dbReference>
<dbReference type="RefSeq" id="WP_345575083.1">
    <property type="nucleotide sequence ID" value="NZ_BAABDQ010000043.1"/>
</dbReference>
<dbReference type="PANTHER" id="PTHR30472">
    <property type="entry name" value="FERRIC ENTEROBACTIN TRANSPORT SYSTEM PERMEASE PROTEIN"/>
    <property type="match status" value="1"/>
</dbReference>
<evidence type="ECO:0000256" key="8">
    <source>
        <dbReference type="SAM" id="Phobius"/>
    </source>
</evidence>
<evidence type="ECO:0000256" key="6">
    <source>
        <dbReference type="ARBA" id="ARBA00022989"/>
    </source>
</evidence>
<reference evidence="10" key="1">
    <citation type="journal article" date="2019" name="Int. J. Syst. Evol. Microbiol.">
        <title>The Global Catalogue of Microorganisms (GCM) 10K type strain sequencing project: providing services to taxonomists for standard genome sequencing and annotation.</title>
        <authorList>
            <consortium name="The Broad Institute Genomics Platform"/>
            <consortium name="The Broad Institute Genome Sequencing Center for Infectious Disease"/>
            <person name="Wu L."/>
            <person name="Ma J."/>
        </authorList>
    </citation>
    <scope>NUCLEOTIDE SEQUENCE [LARGE SCALE GENOMIC DNA]</scope>
    <source>
        <strain evidence="10">JCM 17326</strain>
    </source>
</reference>
<keyword evidence="5 8" id="KW-0812">Transmembrane</keyword>
<evidence type="ECO:0000256" key="3">
    <source>
        <dbReference type="ARBA" id="ARBA00022448"/>
    </source>
</evidence>
<dbReference type="EMBL" id="BAABDQ010000043">
    <property type="protein sequence ID" value="GAA3607965.1"/>
    <property type="molecule type" value="Genomic_DNA"/>
</dbReference>
<feature type="transmembrane region" description="Helical" evidence="8">
    <location>
        <begin position="108"/>
        <end position="128"/>
    </location>
</feature>
<feature type="transmembrane region" description="Helical" evidence="8">
    <location>
        <begin position="255"/>
        <end position="282"/>
    </location>
</feature>
<keyword evidence="10" id="KW-1185">Reference proteome</keyword>
<comment type="caution">
    <text evidence="9">The sequence shown here is derived from an EMBL/GenBank/DDBJ whole genome shotgun (WGS) entry which is preliminary data.</text>
</comment>
<dbReference type="InterPro" id="IPR037294">
    <property type="entry name" value="ABC_BtuC-like"/>
</dbReference>
<dbReference type="Gene3D" id="1.10.3470.10">
    <property type="entry name" value="ABC transporter involved in vitamin B12 uptake, BtuC"/>
    <property type="match status" value="1"/>
</dbReference>
<organism evidence="9 10">
    <name type="scientific">Nonomuraea rosea</name>
    <dbReference type="NCBI Taxonomy" id="638574"/>
    <lineage>
        <taxon>Bacteria</taxon>
        <taxon>Bacillati</taxon>
        <taxon>Actinomycetota</taxon>
        <taxon>Actinomycetes</taxon>
        <taxon>Streptosporangiales</taxon>
        <taxon>Streptosporangiaceae</taxon>
        <taxon>Nonomuraea</taxon>
    </lineage>
</organism>
<comment type="subcellular location">
    <subcellularLocation>
        <location evidence="1">Cell membrane</location>
        <topology evidence="1">Multi-pass membrane protein</topology>
    </subcellularLocation>
</comment>
<evidence type="ECO:0000313" key="10">
    <source>
        <dbReference type="Proteomes" id="UP001500630"/>
    </source>
</evidence>
<keyword evidence="6 8" id="KW-1133">Transmembrane helix</keyword>
<keyword evidence="4" id="KW-1003">Cell membrane</keyword>
<keyword evidence="7 8" id="KW-0472">Membrane</keyword>
<evidence type="ECO:0000256" key="4">
    <source>
        <dbReference type="ARBA" id="ARBA00022475"/>
    </source>
</evidence>
<proteinExistence type="inferred from homology"/>
<gene>
    <name evidence="9" type="ORF">GCM10022419_111140</name>
</gene>
<feature type="transmembrane region" description="Helical" evidence="8">
    <location>
        <begin position="166"/>
        <end position="187"/>
    </location>
</feature>
<sequence>MSTEQLQRPRSGRRRGVVLITGLVCALAVIFLTSGASGAYPAGPADVLGSVLSRLGLARSAPLDPLTETVLWDVRFPRVVLGVLIGASLGVAGSLMQGVFHTPLAEPGVIGISSGAALGAVAAIVAGFTLLGTWSVSAAAFLGGLVSVVGVYLVARSRGRAEVITLLLTGIALNAFTGAAIGLLTFFSDDAELRSITFWSLGSLSGASWQTVLAVAPCAALGLLAAPRLARPLDLLSLGERSARHLGVEVERVRLVCIVLVALLSAAAVAVAGIITFVGLVVPQLIRMVTGPGHRVLLPAAALGGAVLLTGGDLVARTVAAPAEVPLGVLTALIGSPFFFWLLLRTRAKQGGWA</sequence>
<comment type="similarity">
    <text evidence="2">Belongs to the binding-protein-dependent transport system permease family. FecCD subfamily.</text>
</comment>
<accession>A0ABP6ZFJ9</accession>
<dbReference type="PANTHER" id="PTHR30472:SF25">
    <property type="entry name" value="ABC TRANSPORTER PERMEASE PROTEIN MJ0876-RELATED"/>
    <property type="match status" value="1"/>
</dbReference>
<dbReference type="SUPFAM" id="SSF81345">
    <property type="entry name" value="ABC transporter involved in vitamin B12 uptake, BtuC"/>
    <property type="match status" value="1"/>
</dbReference>
<dbReference type="CDD" id="cd06550">
    <property type="entry name" value="TM_ABC_iron-siderophores_like"/>
    <property type="match status" value="1"/>
</dbReference>
<feature type="transmembrane region" description="Helical" evidence="8">
    <location>
        <begin position="134"/>
        <end position="154"/>
    </location>
</feature>
<feature type="transmembrane region" description="Helical" evidence="8">
    <location>
        <begin position="325"/>
        <end position="344"/>
    </location>
</feature>
<evidence type="ECO:0000313" key="9">
    <source>
        <dbReference type="EMBL" id="GAA3607965.1"/>
    </source>
</evidence>
<evidence type="ECO:0000256" key="1">
    <source>
        <dbReference type="ARBA" id="ARBA00004651"/>
    </source>
</evidence>
<keyword evidence="3" id="KW-0813">Transport</keyword>
<dbReference type="Proteomes" id="UP001500630">
    <property type="component" value="Unassembled WGS sequence"/>
</dbReference>
<evidence type="ECO:0000256" key="2">
    <source>
        <dbReference type="ARBA" id="ARBA00007935"/>
    </source>
</evidence>
<protein>
    <submittedName>
        <fullName evidence="9">Iron ABC transporter permease</fullName>
    </submittedName>
</protein>
<evidence type="ECO:0000256" key="7">
    <source>
        <dbReference type="ARBA" id="ARBA00023136"/>
    </source>
</evidence>
<dbReference type="Pfam" id="PF01032">
    <property type="entry name" value="FecCD"/>
    <property type="match status" value="1"/>
</dbReference>